<comment type="caution">
    <text evidence="3">The sequence shown here is derived from an EMBL/GenBank/DDBJ whole genome shotgun (WGS) entry which is preliminary data.</text>
</comment>
<dbReference type="Proteomes" id="UP001201273">
    <property type="component" value="Unassembled WGS sequence"/>
</dbReference>
<feature type="transmembrane region" description="Helical" evidence="1">
    <location>
        <begin position="471"/>
        <end position="501"/>
    </location>
</feature>
<feature type="chain" id="PRO_5047331604" evidence="2">
    <location>
        <begin position="24"/>
        <end position="1387"/>
    </location>
</feature>
<keyword evidence="1" id="KW-0472">Membrane</keyword>
<feature type="transmembrane region" description="Helical" evidence="1">
    <location>
        <begin position="1266"/>
        <end position="1289"/>
    </location>
</feature>
<evidence type="ECO:0000256" key="1">
    <source>
        <dbReference type="SAM" id="Phobius"/>
    </source>
</evidence>
<gene>
    <name evidence="3" type="ORF">K6Y31_10660</name>
</gene>
<feature type="transmembrane region" description="Helical" evidence="1">
    <location>
        <begin position="531"/>
        <end position="552"/>
    </location>
</feature>
<evidence type="ECO:0000313" key="3">
    <source>
        <dbReference type="EMBL" id="MCE2595276.1"/>
    </source>
</evidence>
<dbReference type="PROSITE" id="PS51257">
    <property type="entry name" value="PROKAR_LIPOPROTEIN"/>
    <property type="match status" value="1"/>
</dbReference>
<evidence type="ECO:0000256" key="2">
    <source>
        <dbReference type="SAM" id="SignalP"/>
    </source>
</evidence>
<dbReference type="EMBL" id="JAIMJA010000009">
    <property type="protein sequence ID" value="MCE2595276.1"/>
    <property type="molecule type" value="Genomic_DNA"/>
</dbReference>
<accession>A0ABS8W8E6</accession>
<protein>
    <submittedName>
        <fullName evidence="3">Uncharacterized protein</fullName>
    </submittedName>
</protein>
<feature type="signal peptide" evidence="2">
    <location>
        <begin position="1"/>
        <end position="23"/>
    </location>
</feature>
<feature type="transmembrane region" description="Helical" evidence="1">
    <location>
        <begin position="1328"/>
        <end position="1346"/>
    </location>
</feature>
<feature type="transmembrane region" description="Helical" evidence="1">
    <location>
        <begin position="1217"/>
        <end position="1245"/>
    </location>
</feature>
<organism evidence="3 4">
    <name type="scientific">Motilimonas cestriensis</name>
    <dbReference type="NCBI Taxonomy" id="2742685"/>
    <lineage>
        <taxon>Bacteria</taxon>
        <taxon>Pseudomonadati</taxon>
        <taxon>Pseudomonadota</taxon>
        <taxon>Gammaproteobacteria</taxon>
        <taxon>Alteromonadales</taxon>
        <taxon>Alteromonadales genera incertae sedis</taxon>
        <taxon>Motilimonas</taxon>
    </lineage>
</organism>
<name>A0ABS8W8E6_9GAMM</name>
<sequence>MRLIRLLLVFITLCSCLFNLAQAANGSALMPSWQQWVQQRHPDLDCPWLMSVNRQRVCNWPAQFKAELTGKGMRFEMTIEVFSRVGEVRLPGNQSHWPSQVTVDQQPAVVIDKKGKPYIQLKQGRHLIKGQYFWSRLPSGVELPDDLALISVVENGQKVPTSIINNQLIFAQKPAVTENAKDTLRVEVYRMLTDDVPMRLTTQIKLFVSGKPREVEIGQVSWDNINTLQLASSLPARLEENGMLRVQVKPGIHDITLHSRVVGNITAFQTNKQSTVWPDNEYVSFTSDPRWREVSLTGATSVDTSLVDIPSQWKNLPTYRLQPNQTLQITSKDSMVNLQHNNTINISREIWLAFNGQSAVVKDLVRGEMNQGWRLNADSEMQAGRALVNGQAVLITDLDGQQGVEVRSPQINLEAVSSIKDVHHFNAVGWQSDVTDFRASIHLPPGWRALHASGVDGVEGTWIQQWNLWDIFWLMILIAVANKLLGVKGAILMALTLILSFHEDKAPNAWWAILLLLIGLISLPIGKYKVWVSRVALIPVFILALSVIVFSVSSLRLALYPSLEHSGTGSYSTSALLEHESVGVAHFDEIEPLQELQQKSASPMAVEQQAISREVDKLQRHEQQTSNDGVKVRSLYQVGENDRVQTGPGVPTWRWNRFDIQATGMVTAAQKIDVIYSSPWMTALWRVLNVLLLSAMALVVVTKLVNVARFKSLADEHVNKPNDMTKPTSSMASVALVIVLGLSGGLISQPSQAQEFPPEYLLTEYEARLLAAPDCLPHCVSLDQGHLQISDGQLRLSFTVIASERVAIALPTAGNTWQAETITLDNQEAVLRKYQGRQLIYVAKGQHQVSLQGPIINDEMAISLPLAIHNFTTYTPDWLVDGIRDGVVLKNNIGLVSKQAMAVENNDTLAPLPVKSYAIVHRQISLGNQWQVETHVEKISPLGESATFTVALLPGEQVLSSGHRVNDDGSVTIQIPKGQRNYVWHSALPITPSISLQAAKSSAYSERWRVIPSSIWHVSFSGIAAVKPDGAAAQLQPQWKPWAGEQLDIQVQRPAGIAGSVFTTEKATLSQVAGKNSQTVTLKLNVRASQGIDYQIDLANDANITALMHDGQGLSINSASSVVVPLHPGEQDIELKFQLPRALTWAETSAEIQLPGKVSNIDIEFELPRDRWLLFLNGPSLGASMLYWGMLCVVVLGGLALPLLARKLRLTLPVNTMAWILVGLGFSTVSSYGVVIFALFFFAMAYRNQFITPNKLAHWQFNMLQVGLLLLTLICLISLLLVIPVGLLATPDMQVVGNGSSSYLFNFFQDHVTSGALPSVQVYSLPLWVYRVMMLLWSLWIATQLIKWGKWWFVSYTQGGAWLATAPMLSAIVNQENSTIPSDKSEK</sequence>
<evidence type="ECO:0000313" key="4">
    <source>
        <dbReference type="Proteomes" id="UP001201273"/>
    </source>
</evidence>
<keyword evidence="1" id="KW-1133">Transmembrane helix</keyword>
<keyword evidence="1" id="KW-0812">Transmembrane</keyword>
<reference evidence="3 4" key="1">
    <citation type="journal article" date="2022" name="Environ. Microbiol. Rep.">
        <title>Eco-phylogenetic analyses reveal divergent evolution of vitamin B12 metabolism in the marine bacterial family 'Psychromonadaceae'.</title>
        <authorList>
            <person name="Jin X."/>
            <person name="Yang Y."/>
            <person name="Cao H."/>
            <person name="Gao B."/>
            <person name="Zhao Z."/>
        </authorList>
    </citation>
    <scope>NUCLEOTIDE SEQUENCE [LARGE SCALE GENOMIC DNA]</scope>
    <source>
        <strain evidence="3 4">MKS20</strain>
    </source>
</reference>
<keyword evidence="2" id="KW-0732">Signal</keyword>
<dbReference type="RefSeq" id="WP_233052765.1">
    <property type="nucleotide sequence ID" value="NZ_JAIMJA010000009.1"/>
</dbReference>
<keyword evidence="4" id="KW-1185">Reference proteome</keyword>
<feature type="transmembrane region" description="Helical" evidence="1">
    <location>
        <begin position="687"/>
        <end position="708"/>
    </location>
</feature>
<feature type="transmembrane region" description="Helical" evidence="1">
    <location>
        <begin position="508"/>
        <end position="525"/>
    </location>
</feature>
<proteinExistence type="predicted"/>
<feature type="transmembrane region" description="Helical" evidence="1">
    <location>
        <begin position="1185"/>
        <end position="1205"/>
    </location>
</feature>